<dbReference type="FunFam" id="2.40.110.10:FF:000011">
    <property type="entry name" value="Acyl-CoA dehydrogenase FadE34"/>
    <property type="match status" value="1"/>
</dbReference>
<dbReference type="Pfam" id="PF00441">
    <property type="entry name" value="Acyl-CoA_dh_1"/>
    <property type="match status" value="1"/>
</dbReference>
<keyword evidence="11" id="KW-1185">Reference proteome</keyword>
<feature type="domain" description="Acyl-CoA oxidase/dehydrogenase middle" evidence="8">
    <location>
        <begin position="127"/>
        <end position="221"/>
    </location>
</feature>
<dbReference type="OrthoDB" id="5716984at2"/>
<comment type="similarity">
    <text evidence="2 6">Belongs to the acyl-CoA dehydrogenase family.</text>
</comment>
<dbReference type="EMBL" id="ONZF01000009">
    <property type="protein sequence ID" value="SPJ25416.1"/>
    <property type="molecule type" value="Genomic_DNA"/>
</dbReference>
<dbReference type="Gene3D" id="1.20.140.10">
    <property type="entry name" value="Butyryl-CoA Dehydrogenase, subunit A, domain 3"/>
    <property type="match status" value="1"/>
</dbReference>
<keyword evidence="4 6" id="KW-0274">FAD</keyword>
<name>A0A2R8BZ95_9RHOB</name>
<dbReference type="RefSeq" id="WP_108895224.1">
    <property type="nucleotide sequence ID" value="NZ_ONZF01000009.1"/>
</dbReference>
<dbReference type="InterPro" id="IPR006091">
    <property type="entry name" value="Acyl-CoA_Oxase/DH_mid-dom"/>
</dbReference>
<dbReference type="InterPro" id="IPR037069">
    <property type="entry name" value="AcylCoA_DH/ox_N_sf"/>
</dbReference>
<dbReference type="PANTHER" id="PTHR43292:SF3">
    <property type="entry name" value="ACYL-COA DEHYDROGENASE FADE29"/>
    <property type="match status" value="1"/>
</dbReference>
<dbReference type="EC" id="1.3.99.-" evidence="10"/>
<evidence type="ECO:0000313" key="10">
    <source>
        <dbReference type="EMBL" id="SPJ25416.1"/>
    </source>
</evidence>
<reference evidence="10 11" key="1">
    <citation type="submission" date="2018-03" db="EMBL/GenBank/DDBJ databases">
        <authorList>
            <person name="Keele B.F."/>
        </authorList>
    </citation>
    <scope>NUCLEOTIDE SEQUENCE [LARGE SCALE GENOMIC DNA]</scope>
    <source>
        <strain evidence="10 11">CECT 8504</strain>
    </source>
</reference>
<dbReference type="GO" id="GO:0016627">
    <property type="term" value="F:oxidoreductase activity, acting on the CH-CH group of donors"/>
    <property type="evidence" value="ECO:0007669"/>
    <property type="project" value="InterPro"/>
</dbReference>
<dbReference type="InterPro" id="IPR046373">
    <property type="entry name" value="Acyl-CoA_Oxase/DH_mid-dom_sf"/>
</dbReference>
<dbReference type="Pfam" id="PF02771">
    <property type="entry name" value="Acyl-CoA_dh_N"/>
    <property type="match status" value="1"/>
</dbReference>
<dbReference type="PANTHER" id="PTHR43292">
    <property type="entry name" value="ACYL-COA DEHYDROGENASE"/>
    <property type="match status" value="1"/>
</dbReference>
<evidence type="ECO:0000256" key="2">
    <source>
        <dbReference type="ARBA" id="ARBA00009347"/>
    </source>
</evidence>
<evidence type="ECO:0000256" key="3">
    <source>
        <dbReference type="ARBA" id="ARBA00022630"/>
    </source>
</evidence>
<evidence type="ECO:0000256" key="6">
    <source>
        <dbReference type="RuleBase" id="RU362125"/>
    </source>
</evidence>
<evidence type="ECO:0000259" key="7">
    <source>
        <dbReference type="Pfam" id="PF00441"/>
    </source>
</evidence>
<dbReference type="SUPFAM" id="SSF47203">
    <property type="entry name" value="Acyl-CoA dehydrogenase C-terminal domain-like"/>
    <property type="match status" value="1"/>
</dbReference>
<dbReference type="Gene3D" id="1.10.540.10">
    <property type="entry name" value="Acyl-CoA dehydrogenase/oxidase, N-terminal domain"/>
    <property type="match status" value="1"/>
</dbReference>
<dbReference type="InterPro" id="IPR009100">
    <property type="entry name" value="AcylCoA_DH/oxidase_NM_dom_sf"/>
</dbReference>
<evidence type="ECO:0000256" key="5">
    <source>
        <dbReference type="ARBA" id="ARBA00023002"/>
    </source>
</evidence>
<dbReference type="AlphaFoldDB" id="A0A2R8BZ95"/>
<gene>
    <name evidence="10" type="ORF">PAA8504_03267</name>
</gene>
<accession>A0A2R8BZ95</accession>
<feature type="domain" description="Acyl-CoA dehydrogenase/oxidase N-terminal" evidence="9">
    <location>
        <begin position="8"/>
        <end position="121"/>
    </location>
</feature>
<dbReference type="InterPro" id="IPR013786">
    <property type="entry name" value="AcylCoA_DH/ox_N"/>
</dbReference>
<evidence type="ECO:0000256" key="4">
    <source>
        <dbReference type="ARBA" id="ARBA00022827"/>
    </source>
</evidence>
<dbReference type="InterPro" id="IPR052161">
    <property type="entry name" value="Mycobact_Acyl-CoA_DH"/>
</dbReference>
<comment type="cofactor">
    <cofactor evidence="1 6">
        <name>FAD</name>
        <dbReference type="ChEBI" id="CHEBI:57692"/>
    </cofactor>
</comment>
<dbReference type="SUPFAM" id="SSF56645">
    <property type="entry name" value="Acyl-CoA dehydrogenase NM domain-like"/>
    <property type="match status" value="1"/>
</dbReference>
<evidence type="ECO:0000259" key="9">
    <source>
        <dbReference type="Pfam" id="PF02771"/>
    </source>
</evidence>
<evidence type="ECO:0000313" key="11">
    <source>
        <dbReference type="Proteomes" id="UP000244912"/>
    </source>
</evidence>
<protein>
    <submittedName>
        <fullName evidence="10">Acyl-CoA dehydrogenase FadE17</fullName>
        <ecNumber evidence="10">1.3.99.-</ecNumber>
    </submittedName>
</protein>
<dbReference type="GO" id="GO:0005886">
    <property type="term" value="C:plasma membrane"/>
    <property type="evidence" value="ECO:0007669"/>
    <property type="project" value="TreeGrafter"/>
</dbReference>
<proteinExistence type="inferred from homology"/>
<dbReference type="Proteomes" id="UP000244912">
    <property type="component" value="Unassembled WGS sequence"/>
</dbReference>
<dbReference type="GO" id="GO:0050660">
    <property type="term" value="F:flavin adenine dinucleotide binding"/>
    <property type="evidence" value="ECO:0007669"/>
    <property type="project" value="InterPro"/>
</dbReference>
<dbReference type="InterPro" id="IPR009075">
    <property type="entry name" value="AcylCo_DH/oxidase_C"/>
</dbReference>
<organism evidence="10 11">
    <name type="scientific">Palleronia abyssalis</name>
    <dbReference type="NCBI Taxonomy" id="1501240"/>
    <lineage>
        <taxon>Bacteria</taxon>
        <taxon>Pseudomonadati</taxon>
        <taxon>Pseudomonadota</taxon>
        <taxon>Alphaproteobacteria</taxon>
        <taxon>Rhodobacterales</taxon>
        <taxon>Roseobacteraceae</taxon>
        <taxon>Palleronia</taxon>
    </lineage>
</organism>
<sequence length="384" mass="42357">MKIELGTDQIAFRERLRAWLPQALADHRSAAAAAHDEATAFATEVAWERALAQAGFAGLHWPEAYGGQGLGITEHYLAMVELGSAMAPEGANNIGRELVGPIILARGTEDQKHRFIPRIVACDEIWCQGFSEPQAGSDLAAVATRAVRDGDGWRLSGQKVWTSYAQYADWCILIARTDPDAPKHKGLTLFLVPMDAEGLTCRPIRQITGKHTFNELFLDDVRVPDAQRLGPVNEGWGVAQGVLAFERGTTRLYRQARFAAELDLMIDRLQDRADPERIGRLHAALEVLRGHNLRIVSRVAAGQAIGAEASLQKIAWSELHMDMLRAAQEMAGVSFYADPDWADLRHAYLQAQAETVYAGASEVQRTIIADRILNLPRQPRGDRA</sequence>
<evidence type="ECO:0000256" key="1">
    <source>
        <dbReference type="ARBA" id="ARBA00001974"/>
    </source>
</evidence>
<evidence type="ECO:0000259" key="8">
    <source>
        <dbReference type="Pfam" id="PF02770"/>
    </source>
</evidence>
<feature type="domain" description="Acyl-CoA dehydrogenase/oxidase C-terminal" evidence="7">
    <location>
        <begin position="233"/>
        <end position="373"/>
    </location>
</feature>
<dbReference type="InterPro" id="IPR036250">
    <property type="entry name" value="AcylCo_DH-like_C"/>
</dbReference>
<keyword evidence="5 6" id="KW-0560">Oxidoreductase</keyword>
<dbReference type="Gene3D" id="2.40.110.10">
    <property type="entry name" value="Butyryl-CoA Dehydrogenase, subunit A, domain 2"/>
    <property type="match status" value="1"/>
</dbReference>
<dbReference type="Pfam" id="PF02770">
    <property type="entry name" value="Acyl-CoA_dh_M"/>
    <property type="match status" value="1"/>
</dbReference>
<keyword evidence="3 6" id="KW-0285">Flavoprotein</keyword>